<gene>
    <name evidence="1" type="ORF">MRATA1EN22A_LOCUS22270</name>
</gene>
<proteinExistence type="predicted"/>
<name>A0ACB1MJN8_RANTA</name>
<dbReference type="EMBL" id="OZ243562">
    <property type="protein sequence ID" value="CAN0500681.1"/>
    <property type="molecule type" value="Genomic_DNA"/>
</dbReference>
<evidence type="ECO:0000313" key="2">
    <source>
        <dbReference type="Proteomes" id="UP001162501"/>
    </source>
</evidence>
<protein>
    <submittedName>
        <fullName evidence="1">Uncharacterized protein</fullName>
    </submittedName>
</protein>
<reference evidence="1" key="1">
    <citation type="submission" date="2025-03" db="EMBL/GenBank/DDBJ databases">
        <authorList>
            <consortium name="ELIXIR-Norway"/>
            <consortium name="Elixir Norway"/>
        </authorList>
    </citation>
    <scope>NUCLEOTIDE SEQUENCE</scope>
</reference>
<sequence length="186" mass="19779">MCANTSVDFALFQLRRPLLRPPRHHGCMGSLLDTEAIAKRCRRRSRSAPNSVPPVHAPRRSGSREGWGPRKRGPRRTGPATPSGGPEAPTAGGNPPRDTEAGGKREEPGRSLCAPTVEPVLTGQPGDRERRLRYVAAPAGPTARPQHGGSDGGGGGPHTRTPAHPGTRPFPRPAPRRREARPAPSP</sequence>
<dbReference type="Proteomes" id="UP001162501">
    <property type="component" value="Chromosome 34"/>
</dbReference>
<organism evidence="1 2">
    <name type="scientific">Rangifer tarandus platyrhynchus</name>
    <name type="common">Svalbard reindeer</name>
    <dbReference type="NCBI Taxonomy" id="3082113"/>
    <lineage>
        <taxon>Eukaryota</taxon>
        <taxon>Metazoa</taxon>
        <taxon>Chordata</taxon>
        <taxon>Craniata</taxon>
        <taxon>Vertebrata</taxon>
        <taxon>Euteleostomi</taxon>
        <taxon>Mammalia</taxon>
        <taxon>Eutheria</taxon>
        <taxon>Laurasiatheria</taxon>
        <taxon>Artiodactyla</taxon>
        <taxon>Ruminantia</taxon>
        <taxon>Pecora</taxon>
        <taxon>Cervidae</taxon>
        <taxon>Odocoileinae</taxon>
        <taxon>Rangifer</taxon>
    </lineage>
</organism>
<evidence type="ECO:0000313" key="1">
    <source>
        <dbReference type="EMBL" id="CAN0500681.1"/>
    </source>
</evidence>
<accession>A0ACB1MJN8</accession>